<dbReference type="GO" id="GO:0000171">
    <property type="term" value="F:ribonuclease MRP activity"/>
    <property type="evidence" value="ECO:0007669"/>
    <property type="project" value="TreeGrafter"/>
</dbReference>
<dbReference type="GO" id="GO:0001682">
    <property type="term" value="P:tRNA 5'-leader removal"/>
    <property type="evidence" value="ECO:0007669"/>
    <property type="project" value="InterPro"/>
</dbReference>
<dbReference type="AlphaFoldDB" id="A0A074Y1X6"/>
<evidence type="ECO:0000313" key="1">
    <source>
        <dbReference type="EMBL" id="KEQ80906.1"/>
    </source>
</evidence>
<dbReference type="GeneID" id="40748475"/>
<dbReference type="GO" id="GO:0000447">
    <property type="term" value="P:endonucleolytic cleavage in ITS1 to separate SSU-rRNA from 5.8S rRNA and LSU-rRNA from tricistronic rRNA transcript (SSU-rRNA, 5.8S rRNA, LSU-rRNA)"/>
    <property type="evidence" value="ECO:0007669"/>
    <property type="project" value="TreeGrafter"/>
</dbReference>
<dbReference type="RefSeq" id="XP_029757093.1">
    <property type="nucleotide sequence ID" value="XM_029906169.1"/>
</dbReference>
<dbReference type="GO" id="GO:0000172">
    <property type="term" value="C:ribonuclease MRP complex"/>
    <property type="evidence" value="ECO:0007669"/>
    <property type="project" value="TreeGrafter"/>
</dbReference>
<sequence>MLDIGKETPLPTPKCYFTCTTLPAYLDTTQQPTKSPPYSLLHSTPYYHTLTLLTPISSPLKPQDVESKYAKINLSLLEILTGDFFTNKIKKGDVLLVSAPLHLSSTSSVAMFTLVEGVLTITCDRATYERAGLLGTPIPNPHARKHATPNFKIELNLRLPSMLAGKKGFERLLHAAKSVFMGQMTWLLYDISSDLSTSDISLGENVEIKHIKPQTEELKDVIIPPFPTKNADISKSNQDDVTELLEWLSLAAISSPRIEQGDLVDEIISRYSVPNTSASATSTTQTLTKITCTGFLPSSTIADIFAKLVIAANKSWFAILVQGFDGDKGVVVLKTQDQRALCWDLEG</sequence>
<organism evidence="1 2">
    <name type="scientific">Aureobasidium pullulans EXF-150</name>
    <dbReference type="NCBI Taxonomy" id="1043002"/>
    <lineage>
        <taxon>Eukaryota</taxon>
        <taxon>Fungi</taxon>
        <taxon>Dikarya</taxon>
        <taxon>Ascomycota</taxon>
        <taxon>Pezizomycotina</taxon>
        <taxon>Dothideomycetes</taxon>
        <taxon>Dothideomycetidae</taxon>
        <taxon>Dothideales</taxon>
        <taxon>Saccotheciaceae</taxon>
        <taxon>Aureobasidium</taxon>
    </lineage>
</organism>
<dbReference type="PANTHER" id="PTHR15396:SF1">
    <property type="entry name" value="RIBONUCLEASE P PROTEIN SUBUNIT P40"/>
    <property type="match status" value="1"/>
</dbReference>
<proteinExistence type="predicted"/>
<dbReference type="InterPro" id="IPR013893">
    <property type="entry name" value="RNase_P_Rpp40"/>
</dbReference>
<evidence type="ECO:0000313" key="2">
    <source>
        <dbReference type="Proteomes" id="UP000030706"/>
    </source>
</evidence>
<dbReference type="Pfam" id="PF08584">
    <property type="entry name" value="Ribonuc_P_40"/>
    <property type="match status" value="1"/>
</dbReference>
<dbReference type="GO" id="GO:0030681">
    <property type="term" value="C:multimeric ribonuclease P complex"/>
    <property type="evidence" value="ECO:0007669"/>
    <property type="project" value="TreeGrafter"/>
</dbReference>
<keyword evidence="2" id="KW-1185">Reference proteome</keyword>
<dbReference type="GO" id="GO:0004526">
    <property type="term" value="F:ribonuclease P activity"/>
    <property type="evidence" value="ECO:0007669"/>
    <property type="project" value="TreeGrafter"/>
</dbReference>
<dbReference type="STRING" id="1043002.A0A074Y1X6"/>
<gene>
    <name evidence="1" type="ORF">M438DRAFT_348554</name>
</gene>
<dbReference type="HOGENOM" id="CLU_048755_0_0_1"/>
<accession>A0A074Y1X6</accession>
<dbReference type="PANTHER" id="PTHR15396">
    <property type="entry name" value="RIBONUCLEASE P PROTEIN SUBUNIT P40"/>
    <property type="match status" value="1"/>
</dbReference>
<dbReference type="EMBL" id="KL584995">
    <property type="protein sequence ID" value="KEQ80906.1"/>
    <property type="molecule type" value="Genomic_DNA"/>
</dbReference>
<name>A0A074Y1X6_AURPU</name>
<dbReference type="OrthoDB" id="63112at2759"/>
<protein>
    <submittedName>
        <fullName evidence="1">Uncharacterized protein</fullName>
    </submittedName>
</protein>
<reference evidence="1 2" key="1">
    <citation type="journal article" date="2014" name="BMC Genomics">
        <title>Genome sequencing of four Aureobasidium pullulans varieties: biotechnological potential, stress tolerance, and description of new species.</title>
        <authorList>
            <person name="Gostin Ar C."/>
            <person name="Ohm R.A."/>
            <person name="Kogej T."/>
            <person name="Sonjak S."/>
            <person name="Turk M."/>
            <person name="Zajc J."/>
            <person name="Zalar P."/>
            <person name="Grube M."/>
            <person name="Sun H."/>
            <person name="Han J."/>
            <person name="Sharma A."/>
            <person name="Chiniquy J."/>
            <person name="Ngan C.Y."/>
            <person name="Lipzen A."/>
            <person name="Barry K."/>
            <person name="Grigoriev I.V."/>
            <person name="Gunde-Cimerman N."/>
        </authorList>
    </citation>
    <scope>NUCLEOTIDE SEQUENCE [LARGE SCALE GENOMIC DNA]</scope>
    <source>
        <strain evidence="1 2">EXF-150</strain>
    </source>
</reference>
<dbReference type="Proteomes" id="UP000030706">
    <property type="component" value="Unassembled WGS sequence"/>
</dbReference>